<dbReference type="GO" id="GO:0008623">
    <property type="term" value="C:CHRAC"/>
    <property type="evidence" value="ECO:0007669"/>
    <property type="project" value="TreeGrafter"/>
</dbReference>
<comment type="caution">
    <text evidence="6">The sequence shown here is derived from an EMBL/GenBank/DDBJ whole genome shotgun (WGS) entry which is preliminary data.</text>
</comment>
<evidence type="ECO:0000313" key="7">
    <source>
        <dbReference type="Proteomes" id="UP000742024"/>
    </source>
</evidence>
<keyword evidence="2" id="KW-0539">Nucleus</keyword>
<reference evidence="6 7" key="1">
    <citation type="journal article" date="2020" name="bioRxiv">
        <title>Whole genome comparisons of ergot fungi reveals the divergence and evolution of species within the genus Claviceps are the result of varying mechanisms driving genome evolution and host range expansion.</title>
        <authorList>
            <person name="Wyka S.A."/>
            <person name="Mondo S.J."/>
            <person name="Liu M."/>
            <person name="Dettman J."/>
            <person name="Nalam V."/>
            <person name="Broders K.D."/>
        </authorList>
    </citation>
    <scope>NUCLEOTIDE SEQUENCE</scope>
    <source>
        <strain evidence="6">CCC 1102</strain>
        <strain evidence="5 7">LM583</strain>
    </source>
</reference>
<feature type="compositionally biased region" description="Acidic residues" evidence="3">
    <location>
        <begin position="150"/>
        <end position="159"/>
    </location>
</feature>
<dbReference type="SUPFAM" id="SSF47113">
    <property type="entry name" value="Histone-fold"/>
    <property type="match status" value="1"/>
</dbReference>
<dbReference type="Pfam" id="PF00808">
    <property type="entry name" value="CBFD_NFYB_HMF"/>
    <property type="match status" value="1"/>
</dbReference>
<evidence type="ECO:0000256" key="3">
    <source>
        <dbReference type="SAM" id="MobiDB-lite"/>
    </source>
</evidence>
<evidence type="ECO:0000259" key="4">
    <source>
        <dbReference type="Pfam" id="PF00808"/>
    </source>
</evidence>
<dbReference type="GO" id="GO:0006261">
    <property type="term" value="P:DNA-templated DNA replication"/>
    <property type="evidence" value="ECO:0007669"/>
    <property type="project" value="TreeGrafter"/>
</dbReference>
<dbReference type="InterPro" id="IPR050568">
    <property type="entry name" value="Transcr_DNA_Rep_Reg"/>
</dbReference>
<sequence>MPYNTNAIPPRKEPTGQTQLPLTRVKKIVQQDSDIHMCSNNAAFIITLAAEMFVQHLAQEANTQTKLDRKPRRNIQYKDLANAVAHRDNLEFLQDVVPKTTPFRKIKATASATQSRLRATNTSAFGNAIAEVEGEGDGEGVGVREREGEGETESIEETR</sequence>
<name>A0A9P7SPB2_9HYPO</name>
<comment type="subcellular location">
    <subcellularLocation>
        <location evidence="1">Nucleus</location>
    </subcellularLocation>
</comment>
<dbReference type="EMBL" id="SRPR01000097">
    <property type="protein sequence ID" value="KAG5960521.1"/>
    <property type="molecule type" value="Genomic_DNA"/>
</dbReference>
<dbReference type="Gene3D" id="1.10.20.10">
    <property type="entry name" value="Histone, subunit A"/>
    <property type="match status" value="1"/>
</dbReference>
<dbReference type="EMBL" id="SRPS01000077">
    <property type="protein sequence ID" value="KAG5970461.1"/>
    <property type="molecule type" value="Genomic_DNA"/>
</dbReference>
<dbReference type="Proteomes" id="UP000784919">
    <property type="component" value="Unassembled WGS sequence"/>
</dbReference>
<protein>
    <recommendedName>
        <fullName evidence="4">Transcription factor CBF/NF-Y/archaeal histone domain-containing protein</fullName>
    </recommendedName>
</protein>
<organism evidence="6 8">
    <name type="scientific">Claviceps arundinis</name>
    <dbReference type="NCBI Taxonomy" id="1623583"/>
    <lineage>
        <taxon>Eukaryota</taxon>
        <taxon>Fungi</taxon>
        <taxon>Dikarya</taxon>
        <taxon>Ascomycota</taxon>
        <taxon>Pezizomycotina</taxon>
        <taxon>Sordariomycetes</taxon>
        <taxon>Hypocreomycetidae</taxon>
        <taxon>Hypocreales</taxon>
        <taxon>Clavicipitaceae</taxon>
        <taxon>Claviceps</taxon>
    </lineage>
</organism>
<dbReference type="GO" id="GO:0046982">
    <property type="term" value="F:protein heterodimerization activity"/>
    <property type="evidence" value="ECO:0007669"/>
    <property type="project" value="InterPro"/>
</dbReference>
<dbReference type="PANTHER" id="PTHR10252">
    <property type="entry name" value="HISTONE-LIKE TRANSCRIPTION FACTOR CCAAT-RELATED"/>
    <property type="match status" value="1"/>
</dbReference>
<evidence type="ECO:0000256" key="2">
    <source>
        <dbReference type="ARBA" id="ARBA00023242"/>
    </source>
</evidence>
<gene>
    <name evidence="6" type="ORF">E4U56_007656</name>
    <name evidence="5" type="ORF">E4U57_008184</name>
</gene>
<dbReference type="CDD" id="cd23645">
    <property type="entry name" value="HFD_Dpb3-like"/>
    <property type="match status" value="1"/>
</dbReference>
<keyword evidence="7" id="KW-1185">Reference proteome</keyword>
<feature type="region of interest" description="Disordered" evidence="3">
    <location>
        <begin position="126"/>
        <end position="159"/>
    </location>
</feature>
<evidence type="ECO:0000256" key="1">
    <source>
        <dbReference type="ARBA" id="ARBA00004123"/>
    </source>
</evidence>
<dbReference type="OrthoDB" id="636685at2759"/>
<dbReference type="AlphaFoldDB" id="A0A9P7SPB2"/>
<proteinExistence type="predicted"/>
<feature type="domain" description="Transcription factor CBF/NF-Y/archaeal histone" evidence="4">
    <location>
        <begin position="19"/>
        <end position="84"/>
    </location>
</feature>
<dbReference type="PANTHER" id="PTHR10252:SF54">
    <property type="entry name" value="CHROMATIN ACCESSIBILITY COMPLEX PROTEIN 1"/>
    <property type="match status" value="1"/>
</dbReference>
<evidence type="ECO:0000313" key="5">
    <source>
        <dbReference type="EMBL" id="KAG5960521.1"/>
    </source>
</evidence>
<evidence type="ECO:0000313" key="8">
    <source>
        <dbReference type="Proteomes" id="UP000784919"/>
    </source>
</evidence>
<dbReference type="Proteomes" id="UP000742024">
    <property type="component" value="Unassembled WGS sequence"/>
</dbReference>
<evidence type="ECO:0000313" key="6">
    <source>
        <dbReference type="EMBL" id="KAG5970461.1"/>
    </source>
</evidence>
<dbReference type="InterPro" id="IPR009072">
    <property type="entry name" value="Histone-fold"/>
</dbReference>
<accession>A0A9P7SPB2</accession>
<dbReference type="InterPro" id="IPR003958">
    <property type="entry name" value="CBFA_NFYB_domain"/>
</dbReference>